<dbReference type="PRINTS" id="PR01950">
    <property type="entry name" value="LANCSUPER"/>
</dbReference>
<dbReference type="PANTHER" id="PTHR12736">
    <property type="entry name" value="LANC-LIKE PROTEIN"/>
    <property type="match status" value="1"/>
</dbReference>
<proteinExistence type="predicted"/>
<sequence>MSMALPLLIIRDDCDESRTEKPSVSLSSSLESFLKAAVGMKEEVVENTWRKSEGGTEDPTLYTGLLGTAFTCLLSHRATGNGEDLQIASDIVDTCTVVVRTTKRRVAFLCGRAGVYVLGAMVANYRDDQYRRELFLNLFCEVVEERALPAGPGEGVLGMPYELLFGWAGFLWSALFINKHLGDGTIPQSLLMPIVEAVISGGRIGATHTTCPLMYQWHGTHYWGAAQDLAGIMHVLLHFPLSLRTSPT</sequence>
<dbReference type="InterPro" id="IPR007822">
    <property type="entry name" value="LANC-like"/>
</dbReference>
<dbReference type="EMBL" id="KI396509">
    <property type="protein sequence ID" value="ERM97345.1"/>
    <property type="molecule type" value="Genomic_DNA"/>
</dbReference>
<dbReference type="GO" id="GO:0031179">
    <property type="term" value="P:peptide modification"/>
    <property type="evidence" value="ECO:0007669"/>
    <property type="project" value="InterPro"/>
</dbReference>
<protein>
    <recommendedName>
        <fullName evidence="3">LanC-like protein GCL1</fullName>
    </recommendedName>
</protein>
<dbReference type="AlphaFoldDB" id="W1NQU3"/>
<dbReference type="Pfam" id="PF05147">
    <property type="entry name" value="LANC_like"/>
    <property type="match status" value="1"/>
</dbReference>
<organism evidence="1 2">
    <name type="scientific">Amborella trichopoda</name>
    <dbReference type="NCBI Taxonomy" id="13333"/>
    <lineage>
        <taxon>Eukaryota</taxon>
        <taxon>Viridiplantae</taxon>
        <taxon>Streptophyta</taxon>
        <taxon>Embryophyta</taxon>
        <taxon>Tracheophyta</taxon>
        <taxon>Spermatophyta</taxon>
        <taxon>Magnoliopsida</taxon>
        <taxon>Amborellales</taxon>
        <taxon>Amborellaceae</taxon>
        <taxon>Amborella</taxon>
    </lineage>
</organism>
<evidence type="ECO:0008006" key="3">
    <source>
        <dbReference type="Google" id="ProtNLM"/>
    </source>
</evidence>
<dbReference type="PANTHER" id="PTHR12736:SF25">
    <property type="entry name" value="LANC-LIKE PROTEIN GCL1"/>
    <property type="match status" value="1"/>
</dbReference>
<name>W1NQU3_AMBTC</name>
<reference evidence="2" key="1">
    <citation type="journal article" date="2013" name="Science">
        <title>The Amborella genome and the evolution of flowering plants.</title>
        <authorList>
            <consortium name="Amborella Genome Project"/>
        </authorList>
    </citation>
    <scope>NUCLEOTIDE SEQUENCE [LARGE SCALE GENOMIC DNA]</scope>
</reference>
<dbReference type="GO" id="GO:0005975">
    <property type="term" value="P:carbohydrate metabolic process"/>
    <property type="evidence" value="ECO:0007669"/>
    <property type="project" value="InterPro"/>
</dbReference>
<evidence type="ECO:0000313" key="1">
    <source>
        <dbReference type="EMBL" id="ERM97345.1"/>
    </source>
</evidence>
<dbReference type="InterPro" id="IPR012341">
    <property type="entry name" value="6hp_glycosidase-like_sf"/>
</dbReference>
<evidence type="ECO:0000313" key="2">
    <source>
        <dbReference type="Proteomes" id="UP000017836"/>
    </source>
</evidence>
<dbReference type="Gramene" id="ERM97345">
    <property type="protein sequence ID" value="ERM97345"/>
    <property type="gene ID" value="AMTR_s00073p00158570"/>
</dbReference>
<dbReference type="eggNOG" id="KOG2787">
    <property type="taxonomic scope" value="Eukaryota"/>
</dbReference>
<dbReference type="Proteomes" id="UP000017836">
    <property type="component" value="Unassembled WGS sequence"/>
</dbReference>
<dbReference type="OMA" id="CDESRTE"/>
<keyword evidence="2" id="KW-1185">Reference proteome</keyword>
<dbReference type="Gene3D" id="1.50.10.10">
    <property type="match status" value="1"/>
</dbReference>
<gene>
    <name evidence="1" type="ORF">AMTR_s00073p00158570</name>
</gene>
<accession>W1NQU3</accession>
<dbReference type="HOGENOM" id="CLU_036244_2_0_1"/>
<dbReference type="SUPFAM" id="SSF158745">
    <property type="entry name" value="LanC-like"/>
    <property type="match status" value="1"/>
</dbReference>